<sequence length="336" mass="37641">MLRLFLLVAAVRAQIYVTQEQFMTPPQIIANRGYPAETHTVVTPDGYILTLHRIPRGRIGFGGGRPVLLQHGLFSSSFDFLSTATNLSLSYSLADAGYDVWLGNHRGNLYSNAHVTYSNLDKRFYNFTWDEMSLYDYPAIVDYILNVTRQPNLYAVGHSQVEFPAAFVAVVVKYFFAIAPSLSSTHLGSALLNLGAQFPDLAEYFEEVASLLPLATAHFPAGASDKNMIHWLQQVRNGTRYFDYGSAGNLAAYGTPYPREFNFANYTVPTSMYFSPSDKLVSTEDMNVAFSRLPASAIQKIRNITGFGHFEFIWGNRAKAEVYDEIIADINRMEGR</sequence>
<keyword evidence="2" id="KW-1185">Reference proteome</keyword>
<name>A0A2A6CTE8_PRIPA</name>
<gene>
    <name evidence="1" type="primary">WBGene00105639</name>
</gene>
<dbReference type="Proteomes" id="UP000005239">
    <property type="component" value="Unassembled WGS sequence"/>
</dbReference>
<dbReference type="AlphaFoldDB" id="A0A2A6CTE8"/>
<proteinExistence type="predicted"/>
<dbReference type="SUPFAM" id="SSF53474">
    <property type="entry name" value="alpha/beta-Hydrolases"/>
    <property type="match status" value="1"/>
</dbReference>
<dbReference type="Pfam" id="PF04083">
    <property type="entry name" value="Abhydro_lipase"/>
    <property type="match status" value="1"/>
</dbReference>
<evidence type="ECO:0000313" key="2">
    <source>
        <dbReference type="Proteomes" id="UP000005239"/>
    </source>
</evidence>
<dbReference type="InterPro" id="IPR006693">
    <property type="entry name" value="AB_hydrolase_lipase"/>
</dbReference>
<accession>A0A2A6CTE8</accession>
<accession>A0A8R1YDD2</accession>
<protein>
    <submittedName>
        <fullName evidence="1">Hydrolase</fullName>
    </submittedName>
</protein>
<organism evidence="1 2">
    <name type="scientific">Pristionchus pacificus</name>
    <name type="common">Parasitic nematode worm</name>
    <dbReference type="NCBI Taxonomy" id="54126"/>
    <lineage>
        <taxon>Eukaryota</taxon>
        <taxon>Metazoa</taxon>
        <taxon>Ecdysozoa</taxon>
        <taxon>Nematoda</taxon>
        <taxon>Chromadorea</taxon>
        <taxon>Rhabditida</taxon>
        <taxon>Rhabditina</taxon>
        <taxon>Diplogasteromorpha</taxon>
        <taxon>Diplogasteroidea</taxon>
        <taxon>Neodiplogasteridae</taxon>
        <taxon>Pristionchus</taxon>
    </lineage>
</organism>
<reference evidence="1" key="2">
    <citation type="submission" date="2022-06" db="UniProtKB">
        <authorList>
            <consortium name="EnsemblMetazoa"/>
        </authorList>
    </citation>
    <scope>IDENTIFICATION</scope>
    <source>
        <strain evidence="1">PS312</strain>
    </source>
</reference>
<dbReference type="Gene3D" id="3.40.50.1820">
    <property type="entry name" value="alpha/beta hydrolase"/>
    <property type="match status" value="2"/>
</dbReference>
<dbReference type="OrthoDB" id="9974421at2759"/>
<dbReference type="InterPro" id="IPR029058">
    <property type="entry name" value="AB_hydrolase_fold"/>
</dbReference>
<dbReference type="GO" id="GO:0016298">
    <property type="term" value="F:lipase activity"/>
    <property type="evidence" value="ECO:0000318"/>
    <property type="project" value="GO_Central"/>
</dbReference>
<dbReference type="EnsemblMetazoa" id="PPA16085.1">
    <property type="protein sequence ID" value="PPA16085.1"/>
    <property type="gene ID" value="WBGene00105639"/>
</dbReference>
<reference evidence="2" key="1">
    <citation type="journal article" date="2008" name="Nat. Genet.">
        <title>The Pristionchus pacificus genome provides a unique perspective on nematode lifestyle and parasitism.</title>
        <authorList>
            <person name="Dieterich C."/>
            <person name="Clifton S.W."/>
            <person name="Schuster L.N."/>
            <person name="Chinwalla A."/>
            <person name="Delehaunty K."/>
            <person name="Dinkelacker I."/>
            <person name="Fulton L."/>
            <person name="Fulton R."/>
            <person name="Godfrey J."/>
            <person name="Minx P."/>
            <person name="Mitreva M."/>
            <person name="Roeseler W."/>
            <person name="Tian H."/>
            <person name="Witte H."/>
            <person name="Yang S.P."/>
            <person name="Wilson R.K."/>
            <person name="Sommer R.J."/>
        </authorList>
    </citation>
    <scope>NUCLEOTIDE SEQUENCE [LARGE SCALE GENOMIC DNA]</scope>
    <source>
        <strain evidence="2">PS312</strain>
    </source>
</reference>
<dbReference type="PANTHER" id="PTHR11005">
    <property type="entry name" value="LYSOSOMAL ACID LIPASE-RELATED"/>
    <property type="match status" value="1"/>
</dbReference>
<evidence type="ECO:0000313" key="1">
    <source>
        <dbReference type="EnsemblMetazoa" id="PPA16085.1"/>
    </source>
</evidence>
<dbReference type="GO" id="GO:0006629">
    <property type="term" value="P:lipid metabolic process"/>
    <property type="evidence" value="ECO:0000318"/>
    <property type="project" value="GO_Central"/>
</dbReference>